<dbReference type="STRING" id="655355.SAMN05216283_102248"/>
<evidence type="ECO:0000256" key="2">
    <source>
        <dbReference type="ARBA" id="ARBA00022840"/>
    </source>
</evidence>
<dbReference type="GO" id="GO:0003677">
    <property type="term" value="F:DNA binding"/>
    <property type="evidence" value="ECO:0007669"/>
    <property type="project" value="InterPro"/>
</dbReference>
<keyword evidence="5" id="KW-0378">Hydrolase</keyword>
<keyword evidence="6" id="KW-1185">Reference proteome</keyword>
<dbReference type="GO" id="GO:0005524">
    <property type="term" value="F:ATP binding"/>
    <property type="evidence" value="ECO:0007669"/>
    <property type="project" value="UniProtKB-UniRule"/>
</dbReference>
<name>A0A1I2EXL9_9BACT</name>
<evidence type="ECO:0000313" key="5">
    <source>
        <dbReference type="EMBL" id="SFE96970.1"/>
    </source>
</evidence>
<accession>A0A1I2EXL9</accession>
<reference evidence="5 6" key="1">
    <citation type="submission" date="2016-10" db="EMBL/GenBank/DDBJ databases">
        <authorList>
            <person name="de Groot N.N."/>
        </authorList>
    </citation>
    <scope>NUCLEOTIDE SEQUENCE [LARGE SCALE GENOMIC DNA]</scope>
    <source>
        <strain evidence="5 6">CGMCC 1.9156</strain>
    </source>
</reference>
<dbReference type="InterPro" id="IPR011335">
    <property type="entry name" value="Restrct_endonuc-II-like"/>
</dbReference>
<dbReference type="Proteomes" id="UP000198964">
    <property type="component" value="Unassembled WGS sequence"/>
</dbReference>
<dbReference type="GO" id="GO:0004519">
    <property type="term" value="F:endonuclease activity"/>
    <property type="evidence" value="ECO:0007669"/>
    <property type="project" value="UniProtKB-KW"/>
</dbReference>
<dbReference type="InterPro" id="IPR005144">
    <property type="entry name" value="ATP-cone_dom"/>
</dbReference>
<dbReference type="InterPro" id="IPR007560">
    <property type="entry name" value="Restrct_endonuc_IV_Mrr"/>
</dbReference>
<feature type="domain" description="ATP-cone" evidence="4">
    <location>
        <begin position="9"/>
        <end position="92"/>
    </location>
</feature>
<dbReference type="InterPro" id="IPR011856">
    <property type="entry name" value="tRNA_endonuc-like_dom_sf"/>
</dbReference>
<keyword evidence="1 3" id="KW-0547">Nucleotide-binding</keyword>
<dbReference type="Gene3D" id="3.40.1350.10">
    <property type="match status" value="1"/>
</dbReference>
<dbReference type="SUPFAM" id="SSF52980">
    <property type="entry name" value="Restriction endonuclease-like"/>
    <property type="match status" value="1"/>
</dbReference>
<evidence type="ECO:0000256" key="1">
    <source>
        <dbReference type="ARBA" id="ARBA00022741"/>
    </source>
</evidence>
<dbReference type="RefSeq" id="WP_093918923.1">
    <property type="nucleotide sequence ID" value="NZ_FONW01000002.1"/>
</dbReference>
<dbReference type="PROSITE" id="PS51161">
    <property type="entry name" value="ATP_CONE"/>
    <property type="match status" value="1"/>
</dbReference>
<proteinExistence type="predicted"/>
<keyword evidence="2 3" id="KW-0067">ATP-binding</keyword>
<dbReference type="AlphaFoldDB" id="A0A1I2EXL9"/>
<sequence>MQTKPLSDYLIEKASGEKVYFESDKLVNSLIRSGAGEELANRILQAISLELHDGMLTRDIYRKAYQILQKQERKTAVNYRLKQAVLQLGPSGYPFEYFVGELFKARGFKVDVGKLVNGYSVRHEIDVVATNGHKQIFVECKFHNYQGTKTNVIVPMYIRSRFDDLNRGRNAVKQPEPMPMQGWIVTNTRFTEDAIKFGRDYGLTLLGWDYPQKGNLKEWIELERLHPITSLSSITRKEKEALLDKGVVMCHDLYQRMMNGEHLPLSPRNFRASKRELKAFIE</sequence>
<protein>
    <submittedName>
        <fullName evidence="5">Restriction endonuclease</fullName>
    </submittedName>
</protein>
<evidence type="ECO:0000256" key="3">
    <source>
        <dbReference type="PROSITE-ProRule" id="PRU00492"/>
    </source>
</evidence>
<evidence type="ECO:0000313" key="6">
    <source>
        <dbReference type="Proteomes" id="UP000198964"/>
    </source>
</evidence>
<gene>
    <name evidence="5" type="ORF">SAMN05216283_102248</name>
</gene>
<keyword evidence="5" id="KW-0255">Endonuclease</keyword>
<dbReference type="CDD" id="cd22308">
    <property type="entry name" value="Af1548-like"/>
    <property type="match status" value="1"/>
</dbReference>
<dbReference type="GO" id="GO:0009307">
    <property type="term" value="P:DNA restriction-modification system"/>
    <property type="evidence" value="ECO:0007669"/>
    <property type="project" value="InterPro"/>
</dbReference>
<dbReference type="Pfam" id="PF04471">
    <property type="entry name" value="Mrr_cat"/>
    <property type="match status" value="1"/>
</dbReference>
<organism evidence="5 6">
    <name type="scientific">Sunxiuqinia elliptica</name>
    <dbReference type="NCBI Taxonomy" id="655355"/>
    <lineage>
        <taxon>Bacteria</taxon>
        <taxon>Pseudomonadati</taxon>
        <taxon>Bacteroidota</taxon>
        <taxon>Bacteroidia</taxon>
        <taxon>Marinilabiliales</taxon>
        <taxon>Prolixibacteraceae</taxon>
        <taxon>Sunxiuqinia</taxon>
    </lineage>
</organism>
<keyword evidence="5" id="KW-0540">Nuclease</keyword>
<dbReference type="EMBL" id="FONW01000002">
    <property type="protein sequence ID" value="SFE96970.1"/>
    <property type="molecule type" value="Genomic_DNA"/>
</dbReference>
<evidence type="ECO:0000259" key="4">
    <source>
        <dbReference type="PROSITE" id="PS51161"/>
    </source>
</evidence>